<keyword evidence="1" id="KW-0812">Transmembrane</keyword>
<dbReference type="RefSeq" id="WP_020547102.1">
    <property type="nucleotide sequence ID" value="NZ_CP068985.1"/>
</dbReference>
<evidence type="ECO:0000256" key="1">
    <source>
        <dbReference type="SAM" id="Phobius"/>
    </source>
</evidence>
<gene>
    <name evidence="3" type="ORF">Nocox_27305</name>
</gene>
<feature type="transmembrane region" description="Helical" evidence="1">
    <location>
        <begin position="162"/>
        <end position="186"/>
    </location>
</feature>
<keyword evidence="1" id="KW-1133">Transmembrane helix</keyword>
<reference evidence="3 4" key="1">
    <citation type="journal article" date="2021" name="ACS Chem. Biol.">
        <title>Genomic-Led Discovery of a Novel Glycopeptide Antibiotic by Nonomuraea coxensis DSM 45129.</title>
        <authorList>
            <person name="Yushchuk O."/>
            <person name="Vior N.M."/>
            <person name="Andreo-Vidal A."/>
            <person name="Berini F."/>
            <person name="Ruckert C."/>
            <person name="Busche T."/>
            <person name="Binda E."/>
            <person name="Kalinowski J."/>
            <person name="Truman A.W."/>
            <person name="Marinelli F."/>
        </authorList>
    </citation>
    <scope>NUCLEOTIDE SEQUENCE [LARGE SCALE GENOMIC DNA]</scope>
    <source>
        <strain evidence="3 4">DSM 45129</strain>
    </source>
</reference>
<dbReference type="Pfam" id="PF13796">
    <property type="entry name" value="Sensor"/>
    <property type="match status" value="1"/>
</dbReference>
<sequence length="226" mass="23667">MTSFLRRVAADTRYVLLGLPVAVVHFVVAVAGLSAGLGAAVAFVGLPLLAGAAFAARGLADAERAALPAVLGHPVGRPRYTPVPPEAGRLRRLLNPLASGQAWMDLLHGIVAFPFALVSFVLGVTWWAGTIAGLTFPLYGWIIARIPGVESPLPSWLGLPEWLVAGDLAVVLVNTGIGVLFALTLMPVLRLAALMKAGVSQALLTRAPEPERVSSSYDPALWTAAR</sequence>
<name>A0ABX8U5P5_9ACTN</name>
<accession>A0ABX8U5P5</accession>
<organism evidence="3 4">
    <name type="scientific">Nonomuraea coxensis DSM 45129</name>
    <dbReference type="NCBI Taxonomy" id="1122611"/>
    <lineage>
        <taxon>Bacteria</taxon>
        <taxon>Bacillati</taxon>
        <taxon>Actinomycetota</taxon>
        <taxon>Actinomycetes</taxon>
        <taxon>Streptosporangiales</taxon>
        <taxon>Streptosporangiaceae</taxon>
        <taxon>Nonomuraea</taxon>
    </lineage>
</organism>
<dbReference type="InterPro" id="IPR025828">
    <property type="entry name" value="Put_sensor_dom"/>
</dbReference>
<protein>
    <recommendedName>
        <fullName evidence="2">Putative sensor domain-containing protein</fullName>
    </recommendedName>
</protein>
<evidence type="ECO:0000313" key="3">
    <source>
        <dbReference type="EMBL" id="QYC43057.1"/>
    </source>
</evidence>
<feature type="transmembrane region" description="Helical" evidence="1">
    <location>
        <begin position="106"/>
        <end position="128"/>
    </location>
</feature>
<feature type="domain" description="Putative sensor" evidence="2">
    <location>
        <begin position="14"/>
        <end position="204"/>
    </location>
</feature>
<dbReference type="EMBL" id="CP068985">
    <property type="protein sequence ID" value="QYC43057.1"/>
    <property type="molecule type" value="Genomic_DNA"/>
</dbReference>
<proteinExistence type="predicted"/>
<dbReference type="Proteomes" id="UP000824681">
    <property type="component" value="Chromosome"/>
</dbReference>
<keyword evidence="1" id="KW-0472">Membrane</keyword>
<evidence type="ECO:0000259" key="2">
    <source>
        <dbReference type="Pfam" id="PF13796"/>
    </source>
</evidence>
<evidence type="ECO:0000313" key="4">
    <source>
        <dbReference type="Proteomes" id="UP000824681"/>
    </source>
</evidence>
<keyword evidence="4" id="KW-1185">Reference proteome</keyword>